<evidence type="ECO:0000256" key="1">
    <source>
        <dbReference type="ARBA" id="ARBA00006068"/>
    </source>
</evidence>
<dbReference type="InterPro" id="IPR004474">
    <property type="entry name" value="LytR_CpsA_psr"/>
</dbReference>
<protein>
    <submittedName>
        <fullName evidence="4">LCP family protein</fullName>
    </submittedName>
</protein>
<feature type="domain" description="Cell envelope-related transcriptional attenuator" evidence="3">
    <location>
        <begin position="82"/>
        <end position="227"/>
    </location>
</feature>
<dbReference type="InterPro" id="IPR050922">
    <property type="entry name" value="LytR/CpsA/Psr_CW_biosynth"/>
</dbReference>
<dbReference type="Pfam" id="PF03816">
    <property type="entry name" value="LytR_cpsA_psr"/>
    <property type="match status" value="1"/>
</dbReference>
<keyword evidence="2" id="KW-0472">Membrane</keyword>
<evidence type="ECO:0000313" key="4">
    <source>
        <dbReference type="EMBL" id="WHI61159.1"/>
    </source>
</evidence>
<dbReference type="EMBL" id="CP118848">
    <property type="protein sequence ID" value="WHI61159.1"/>
    <property type="molecule type" value="Genomic_DNA"/>
</dbReference>
<sequence length="310" mass="34942">MKLTRKGKFVIALFIILVIGSTITIYVKSRLNQFNVNVQEKIGTKEEQKESVDKIKNKKPLSIAIFGVDTDEKRDEENIGQRTDSMLIASVNPKEETTKLLTLPRDTNVYINDIDRNEKIAHAYAYGGAKTAIDTIKNNFDIPIDGYITIDMDGFEEIIDIIDGIEVTSNASFSFNGSTFKEGKKTNLNGKQALDYVRSRKQEGAGGDEGRTARQRQVIEAVSQKVTKSKNVITLNKILKASEKNVKSNYSAGDFKNLYESYKKGANHIDKLSLDGMNQIEDDGIWYFEPDEQSKKTIIEEYKTNLQIDT</sequence>
<dbReference type="PANTHER" id="PTHR33392:SF6">
    <property type="entry name" value="POLYISOPRENYL-TEICHOIC ACID--PEPTIDOGLYCAN TEICHOIC ACID TRANSFERASE TAGU"/>
    <property type="match status" value="1"/>
</dbReference>
<evidence type="ECO:0000313" key="5">
    <source>
        <dbReference type="Proteomes" id="UP001223261"/>
    </source>
</evidence>
<reference evidence="4" key="1">
    <citation type="journal article" date="2023" name="Antibiotics">
        <title>Prevalence and Molecular Characterization of Methicillin-Resistant Staphylococci (MRS) and Mammaliicocci (MRM) in Dromedary Camels from Algeria: First Detection of SCCmec-mecC Hybrid in Methicillin-Resistant Mammaliicoccus lentus.</title>
        <authorList>
            <person name="Belhout C."/>
            <person name="Boyen F."/>
            <person name="Vereecke N."/>
            <person name="Theuns S."/>
            <person name="Taibi N."/>
            <person name="Stegger M."/>
            <person name="de la Fe-Rodriguez P.Y."/>
            <person name="Bouayad L."/>
            <person name="Elgroud R."/>
            <person name="Butaye P."/>
        </authorList>
    </citation>
    <scope>NUCLEOTIDE SEQUENCE</scope>
    <source>
        <strain evidence="4">7048</strain>
    </source>
</reference>
<dbReference type="Gene3D" id="3.40.630.190">
    <property type="entry name" value="LCP protein"/>
    <property type="match status" value="1"/>
</dbReference>
<comment type="similarity">
    <text evidence="1">Belongs to the LytR/CpsA/Psr (LCP) family.</text>
</comment>
<evidence type="ECO:0000256" key="2">
    <source>
        <dbReference type="SAM" id="Phobius"/>
    </source>
</evidence>
<keyword evidence="2" id="KW-0812">Transmembrane</keyword>
<organism evidence="4 5">
    <name type="scientific">Mammaliicoccus lentus</name>
    <name type="common">Staphylococcus lentus</name>
    <dbReference type="NCBI Taxonomy" id="42858"/>
    <lineage>
        <taxon>Bacteria</taxon>
        <taxon>Bacillati</taxon>
        <taxon>Bacillota</taxon>
        <taxon>Bacilli</taxon>
        <taxon>Bacillales</taxon>
        <taxon>Staphylococcaceae</taxon>
        <taxon>Mammaliicoccus</taxon>
    </lineage>
</organism>
<proteinExistence type="inferred from homology"/>
<dbReference type="Proteomes" id="UP001223261">
    <property type="component" value="Chromosome"/>
</dbReference>
<dbReference type="AlphaFoldDB" id="A0AAX3W7J1"/>
<dbReference type="PANTHER" id="PTHR33392">
    <property type="entry name" value="POLYISOPRENYL-TEICHOIC ACID--PEPTIDOGLYCAN TEICHOIC ACID TRANSFERASE TAGU"/>
    <property type="match status" value="1"/>
</dbReference>
<accession>A0AAX3W7J1</accession>
<dbReference type="NCBIfam" id="TIGR00350">
    <property type="entry name" value="lytR_cpsA_psr"/>
    <property type="match status" value="1"/>
</dbReference>
<keyword evidence="2" id="KW-1133">Transmembrane helix</keyword>
<dbReference type="RefSeq" id="WP_135031955.1">
    <property type="nucleotide sequence ID" value="NZ_CP118848.1"/>
</dbReference>
<feature type="transmembrane region" description="Helical" evidence="2">
    <location>
        <begin position="9"/>
        <end position="27"/>
    </location>
</feature>
<evidence type="ECO:0000259" key="3">
    <source>
        <dbReference type="Pfam" id="PF03816"/>
    </source>
</evidence>
<gene>
    <name evidence="4" type="ORF">PYH69_05885</name>
</gene>
<name>A0AAX3W7J1_MAMLE</name>